<reference evidence="4 5" key="1">
    <citation type="submission" date="2019-03" db="EMBL/GenBank/DDBJ databases">
        <title>Genomic Encyclopedia of Type Strains, Phase IV (KMG-IV): sequencing the most valuable type-strain genomes for metagenomic binning, comparative biology and taxonomic classification.</title>
        <authorList>
            <person name="Goeker M."/>
        </authorList>
    </citation>
    <scope>NUCLEOTIDE SEQUENCE [LARGE SCALE GENOMIC DNA]</scope>
    <source>
        <strain evidence="4 5">DSM 103428</strain>
    </source>
</reference>
<dbReference type="InterPro" id="IPR016181">
    <property type="entry name" value="Acyl_CoA_acyltransferase"/>
</dbReference>
<protein>
    <submittedName>
        <fullName evidence="4">FR47-like protein</fullName>
    </submittedName>
</protein>
<keyword evidence="5" id="KW-1185">Reference proteome</keyword>
<comment type="caution">
    <text evidence="4">The sequence shown here is derived from an EMBL/GenBank/DDBJ whole genome shotgun (WGS) entry which is preliminary data.</text>
</comment>
<dbReference type="InterPro" id="IPR050680">
    <property type="entry name" value="YpeA/RimI_acetyltransf"/>
</dbReference>
<dbReference type="RefSeq" id="WP_131997803.1">
    <property type="nucleotide sequence ID" value="NZ_SMGK01000004.1"/>
</dbReference>
<dbReference type="CDD" id="cd04301">
    <property type="entry name" value="NAT_SF"/>
    <property type="match status" value="1"/>
</dbReference>
<dbReference type="SUPFAM" id="SSF55729">
    <property type="entry name" value="Acyl-CoA N-acyltransferases (Nat)"/>
    <property type="match status" value="1"/>
</dbReference>
<dbReference type="Proteomes" id="UP000295210">
    <property type="component" value="Unassembled WGS sequence"/>
</dbReference>
<dbReference type="PROSITE" id="PS51186">
    <property type="entry name" value="GNAT"/>
    <property type="match status" value="1"/>
</dbReference>
<evidence type="ECO:0000313" key="5">
    <source>
        <dbReference type="Proteomes" id="UP000295210"/>
    </source>
</evidence>
<dbReference type="OrthoDB" id="5291446at2"/>
<keyword evidence="1" id="KW-0808">Transferase</keyword>
<evidence type="ECO:0000256" key="2">
    <source>
        <dbReference type="ARBA" id="ARBA00023315"/>
    </source>
</evidence>
<name>A0A4R1L2C3_9BACT</name>
<dbReference type="InterPro" id="IPR000182">
    <property type="entry name" value="GNAT_dom"/>
</dbReference>
<dbReference type="Gene3D" id="3.40.630.30">
    <property type="match status" value="1"/>
</dbReference>
<evidence type="ECO:0000259" key="3">
    <source>
        <dbReference type="PROSITE" id="PS51186"/>
    </source>
</evidence>
<dbReference type="EMBL" id="SMGK01000004">
    <property type="protein sequence ID" value="TCK72146.1"/>
    <property type="molecule type" value="Genomic_DNA"/>
</dbReference>
<accession>A0A4R1L2C3</accession>
<gene>
    <name evidence="4" type="ORF">C7378_2779</name>
</gene>
<dbReference type="InterPro" id="IPR013653">
    <property type="entry name" value="GCN5-like_dom"/>
</dbReference>
<dbReference type="PANTHER" id="PTHR43420">
    <property type="entry name" value="ACETYLTRANSFERASE"/>
    <property type="match status" value="1"/>
</dbReference>
<dbReference type="PANTHER" id="PTHR43420:SF3">
    <property type="entry name" value="N-ACETYLTRANSFERASE DOMAIN-CONTAINING PROTEIN"/>
    <property type="match status" value="1"/>
</dbReference>
<proteinExistence type="predicted"/>
<evidence type="ECO:0000313" key="4">
    <source>
        <dbReference type="EMBL" id="TCK72146.1"/>
    </source>
</evidence>
<keyword evidence="2" id="KW-0012">Acyltransferase</keyword>
<sequence>MLDNPIWSALSTYHRSFAQGNELALRYIAPVGPLSAIREQSPAAYEALGQLLGNEEAAALFLESTPQLPHGWKNIHEACLLQMVDESVAAVSEGPREVELLSASDLPEMLALTQLTQPGPFRERTIELGRYYGIRHEGKLVAMAGERLQMPGFTEVSAVCTHPDHRGRGYAAILISMVVRGLRGRGITPMLHVREANASAIRLYEHLGFRVRRSFHLVVARR</sequence>
<dbReference type="Pfam" id="PF08445">
    <property type="entry name" value="FR47"/>
    <property type="match status" value="1"/>
</dbReference>
<dbReference type="GO" id="GO:0016747">
    <property type="term" value="F:acyltransferase activity, transferring groups other than amino-acyl groups"/>
    <property type="evidence" value="ECO:0007669"/>
    <property type="project" value="InterPro"/>
</dbReference>
<dbReference type="AlphaFoldDB" id="A0A4R1L2C3"/>
<organism evidence="4 5">
    <name type="scientific">Acidipila rosea</name>
    <dbReference type="NCBI Taxonomy" id="768535"/>
    <lineage>
        <taxon>Bacteria</taxon>
        <taxon>Pseudomonadati</taxon>
        <taxon>Acidobacteriota</taxon>
        <taxon>Terriglobia</taxon>
        <taxon>Terriglobales</taxon>
        <taxon>Acidobacteriaceae</taxon>
        <taxon>Acidipila</taxon>
    </lineage>
</organism>
<feature type="domain" description="N-acetyltransferase" evidence="3">
    <location>
        <begin position="96"/>
        <end position="222"/>
    </location>
</feature>
<evidence type="ECO:0000256" key="1">
    <source>
        <dbReference type="ARBA" id="ARBA00022679"/>
    </source>
</evidence>